<evidence type="ECO:0000256" key="5">
    <source>
        <dbReference type="ARBA" id="ARBA00023172"/>
    </source>
</evidence>
<keyword evidence="12" id="KW-1185">Reference proteome</keyword>
<evidence type="ECO:0000256" key="3">
    <source>
        <dbReference type="ARBA" id="ARBA00021310"/>
    </source>
</evidence>
<dbReference type="PANTHER" id="PTHR33991:SF1">
    <property type="entry name" value="DNA REPAIR PROTEIN RECO"/>
    <property type="match status" value="1"/>
</dbReference>
<dbReference type="SUPFAM" id="SSF57863">
    <property type="entry name" value="ArfGap/RecO-like zinc finger"/>
    <property type="match status" value="1"/>
</dbReference>
<proteinExistence type="inferred from homology"/>
<evidence type="ECO:0000256" key="9">
    <source>
        <dbReference type="SAM" id="MobiDB-lite"/>
    </source>
</evidence>
<dbReference type="SUPFAM" id="SSF50249">
    <property type="entry name" value="Nucleic acid-binding proteins"/>
    <property type="match status" value="1"/>
</dbReference>
<feature type="region of interest" description="Disordered" evidence="9">
    <location>
        <begin position="253"/>
        <end position="292"/>
    </location>
</feature>
<dbReference type="AlphaFoldDB" id="A0AAJ6HZK3"/>
<evidence type="ECO:0000256" key="6">
    <source>
        <dbReference type="ARBA" id="ARBA00023204"/>
    </source>
</evidence>
<dbReference type="InterPro" id="IPR012340">
    <property type="entry name" value="NA-bd_OB-fold"/>
</dbReference>
<dbReference type="GO" id="GO:0006310">
    <property type="term" value="P:DNA recombination"/>
    <property type="evidence" value="ECO:0007669"/>
    <property type="project" value="UniProtKB-UniRule"/>
</dbReference>
<dbReference type="Pfam" id="PF11967">
    <property type="entry name" value="RecO_N"/>
    <property type="match status" value="1"/>
</dbReference>
<evidence type="ECO:0000313" key="11">
    <source>
        <dbReference type="EMBL" id="WLS48183.1"/>
    </source>
</evidence>
<accession>A0AAJ6HZK3</accession>
<evidence type="ECO:0000256" key="4">
    <source>
        <dbReference type="ARBA" id="ARBA00022763"/>
    </source>
</evidence>
<dbReference type="InterPro" id="IPR003717">
    <property type="entry name" value="RecO"/>
</dbReference>
<dbReference type="Gene3D" id="2.40.50.140">
    <property type="entry name" value="Nucleic acid-binding proteins"/>
    <property type="match status" value="1"/>
</dbReference>
<evidence type="ECO:0000259" key="10">
    <source>
        <dbReference type="Pfam" id="PF11967"/>
    </source>
</evidence>
<dbReference type="InterPro" id="IPR037278">
    <property type="entry name" value="ARFGAP/RecO"/>
</dbReference>
<dbReference type="GO" id="GO:0043590">
    <property type="term" value="C:bacterial nucleoid"/>
    <property type="evidence" value="ECO:0007669"/>
    <property type="project" value="TreeGrafter"/>
</dbReference>
<gene>
    <name evidence="8 11" type="primary">recO</name>
    <name evidence="11" type="ORF">Q3V37_13690</name>
</gene>
<keyword evidence="4 8" id="KW-0227">DNA damage</keyword>
<organism evidence="11 12">
    <name type="scientific">Micromonospora profundi</name>
    <dbReference type="NCBI Taxonomy" id="1420889"/>
    <lineage>
        <taxon>Bacteria</taxon>
        <taxon>Bacillati</taxon>
        <taxon>Actinomycetota</taxon>
        <taxon>Actinomycetes</taxon>
        <taxon>Micromonosporales</taxon>
        <taxon>Micromonosporaceae</taxon>
        <taxon>Micromonospora</taxon>
    </lineage>
</organism>
<evidence type="ECO:0000313" key="12">
    <source>
        <dbReference type="Proteomes" id="UP001235874"/>
    </source>
</evidence>
<keyword evidence="5 8" id="KW-0233">DNA recombination</keyword>
<dbReference type="KEGG" id="mprn:Q3V37_13690"/>
<dbReference type="HAMAP" id="MF_00201">
    <property type="entry name" value="RecO"/>
    <property type="match status" value="1"/>
</dbReference>
<dbReference type="RefSeq" id="WP_053656124.1">
    <property type="nucleotide sequence ID" value="NZ_CP130472.1"/>
</dbReference>
<protein>
    <recommendedName>
        <fullName evidence="3 8">DNA repair protein RecO</fullName>
    </recommendedName>
    <alternativeName>
        <fullName evidence="7 8">Recombination protein O</fullName>
    </alternativeName>
</protein>
<dbReference type="EMBL" id="CP130472">
    <property type="protein sequence ID" value="WLS48183.1"/>
    <property type="molecule type" value="Genomic_DNA"/>
</dbReference>
<evidence type="ECO:0000256" key="1">
    <source>
        <dbReference type="ARBA" id="ARBA00003065"/>
    </source>
</evidence>
<dbReference type="Proteomes" id="UP001235874">
    <property type="component" value="Chromosome"/>
</dbReference>
<dbReference type="Pfam" id="PF02565">
    <property type="entry name" value="RecO_C"/>
    <property type="match status" value="1"/>
</dbReference>
<evidence type="ECO:0000256" key="7">
    <source>
        <dbReference type="ARBA" id="ARBA00033409"/>
    </source>
</evidence>
<feature type="domain" description="DNA replication/recombination mediator RecO N-terminal" evidence="10">
    <location>
        <begin position="8"/>
        <end position="89"/>
    </location>
</feature>
<dbReference type="InterPro" id="IPR022572">
    <property type="entry name" value="DNA_rep/recomb_RecO_N"/>
</dbReference>
<dbReference type="Gene3D" id="1.20.1440.120">
    <property type="entry name" value="Recombination protein O, C-terminal domain"/>
    <property type="match status" value="1"/>
</dbReference>
<dbReference type="NCBIfam" id="TIGR00613">
    <property type="entry name" value="reco"/>
    <property type="match status" value="1"/>
</dbReference>
<evidence type="ECO:0000256" key="2">
    <source>
        <dbReference type="ARBA" id="ARBA00007452"/>
    </source>
</evidence>
<keyword evidence="6 8" id="KW-0234">DNA repair</keyword>
<evidence type="ECO:0000256" key="8">
    <source>
        <dbReference type="HAMAP-Rule" id="MF_00201"/>
    </source>
</evidence>
<comment type="function">
    <text evidence="1 8">Involved in DNA repair and RecF pathway recombination.</text>
</comment>
<name>A0AAJ6HZK3_9ACTN</name>
<dbReference type="InterPro" id="IPR042242">
    <property type="entry name" value="RecO_C"/>
</dbReference>
<dbReference type="PANTHER" id="PTHR33991">
    <property type="entry name" value="DNA REPAIR PROTEIN RECO"/>
    <property type="match status" value="1"/>
</dbReference>
<dbReference type="GO" id="GO:0006302">
    <property type="term" value="P:double-strand break repair"/>
    <property type="evidence" value="ECO:0007669"/>
    <property type="project" value="TreeGrafter"/>
</dbReference>
<sequence>MAGYRRQLYRDDAVVLRVQKLGESDRIITLLTRRHGRLRAVARGVRRTTSKFGARLEPFGHVDLQLAGDPKGNHGSSLHTVSQVEGIDLYGKRFLGDYSRYTAASAIAETAERLTPVEREPSLRLFQLTVGALKALSRGEHATTLVLDAYLLRGMALAGWAPALVACAVCGTPGRHRAFSVPAGGAVCPDCRPPGAAHPAPATIDLMSALATGDWVVADATETGVRRECSGLVAAHLQWHLERALRSLPLVDRGPSAAGSAPLPDDDAGAVAPRPRRDGAAGVDGANRERAE</sequence>
<comment type="similarity">
    <text evidence="2 8">Belongs to the RecO family.</text>
</comment>
<reference evidence="11 12" key="1">
    <citation type="submission" date="2023-07" db="EMBL/GenBank/DDBJ databases">
        <title>Micromonospora profundi TRM 95458 converts glycerol to a new osmotic compound.</title>
        <authorList>
            <person name="Lu D."/>
        </authorList>
    </citation>
    <scope>NUCLEOTIDE SEQUENCE [LARGE SCALE GENOMIC DNA]</scope>
    <source>
        <strain evidence="11 12">TRM95458</strain>
    </source>
</reference>